<dbReference type="Proteomes" id="UP000660708">
    <property type="component" value="Unassembled WGS sequence"/>
</dbReference>
<reference evidence="8 9" key="1">
    <citation type="submission" date="2015-06" db="EMBL/GenBank/DDBJ databases">
        <title>Genome sequence of Pseudoalteromonas peptidolytica.</title>
        <authorList>
            <person name="Xie B.-B."/>
            <person name="Rong J.-C."/>
            <person name="Qin Q.-L."/>
            <person name="Zhang Y.-Z."/>
        </authorList>
    </citation>
    <scope>NUCLEOTIDE SEQUENCE [LARGE SCALE GENOMIC DNA]</scope>
    <source>
        <strain evidence="8 9">F12-50-A1</strain>
    </source>
</reference>
<dbReference type="EMBL" id="AQHF01000024">
    <property type="protein sequence ID" value="MBE0346880.1"/>
    <property type="molecule type" value="Genomic_DNA"/>
</dbReference>
<dbReference type="GO" id="GO:0051539">
    <property type="term" value="F:4 iron, 4 sulfur cluster binding"/>
    <property type="evidence" value="ECO:0007669"/>
    <property type="project" value="UniProtKB-KW"/>
</dbReference>
<keyword evidence="9" id="KW-1185">Reference proteome</keyword>
<dbReference type="Pfam" id="PF04055">
    <property type="entry name" value="Radical_SAM"/>
    <property type="match status" value="1"/>
</dbReference>
<dbReference type="PROSITE" id="PS51332">
    <property type="entry name" value="B12_BINDING"/>
    <property type="match status" value="1"/>
</dbReference>
<protein>
    <recommendedName>
        <fullName evidence="10">B12-binding domain-containing radical SAM protein</fullName>
    </recommendedName>
</protein>
<proteinExistence type="predicted"/>
<dbReference type="InterPro" id="IPR006158">
    <property type="entry name" value="Cobalamin-bd"/>
</dbReference>
<dbReference type="SFLD" id="SFLDG01082">
    <property type="entry name" value="B12-binding_domain_containing"/>
    <property type="match status" value="1"/>
</dbReference>
<evidence type="ECO:0000256" key="2">
    <source>
        <dbReference type="ARBA" id="ARBA00022691"/>
    </source>
</evidence>
<keyword evidence="5" id="KW-0411">Iron-sulfur</keyword>
<dbReference type="AlphaFoldDB" id="A0A8I0MVZ4"/>
<evidence type="ECO:0000256" key="1">
    <source>
        <dbReference type="ARBA" id="ARBA00001966"/>
    </source>
</evidence>
<gene>
    <name evidence="8" type="ORF">PPEP_a3012</name>
</gene>
<dbReference type="SMART" id="SM00729">
    <property type="entry name" value="Elp3"/>
    <property type="match status" value="1"/>
</dbReference>
<dbReference type="PANTHER" id="PTHR43409">
    <property type="entry name" value="ANAEROBIC MAGNESIUM-PROTOPORPHYRIN IX MONOMETHYL ESTER CYCLASE-RELATED"/>
    <property type="match status" value="1"/>
</dbReference>
<dbReference type="GO" id="GO:0046872">
    <property type="term" value="F:metal ion binding"/>
    <property type="evidence" value="ECO:0007669"/>
    <property type="project" value="UniProtKB-KW"/>
</dbReference>
<feature type="domain" description="B12-binding" evidence="6">
    <location>
        <begin position="11"/>
        <end position="154"/>
    </location>
</feature>
<evidence type="ECO:0000256" key="5">
    <source>
        <dbReference type="ARBA" id="ARBA00023014"/>
    </source>
</evidence>
<dbReference type="RefSeq" id="WP_167508260.1">
    <property type="nucleotide sequence ID" value="NZ_AQHF01000024.1"/>
</dbReference>
<dbReference type="SFLD" id="SFLDG01123">
    <property type="entry name" value="methyltransferase_(Class_B)"/>
    <property type="match status" value="1"/>
</dbReference>
<sequence>MNDLVVVNPGGRDIIYQSLGNELTAIEPPLWTRLISGYLIDRQVPVNILDTEAEGLGAKNSALRIKELSPLLVVVVAFGHQPSASTQVMTGASELIDELKQLDPNIKTLLVGGHVSALPQDTLEKTRVDFVCQGEGTITSFQLWRALTENLPLDEVKGLVYKDDKGVFVYGPKAEISDDLDKDLHGEVWHLLPMNKYRAHNWQCFGELESRQPYASIYTTLGCPYKCVFCCINAPFDTNKYRTRSPRAVVNEIKHLYEIYGVKTFKIIDEMFVLKKNHYIPICEMLAELPFASELNIWAYARVDTVKENTLPLLRKAGIRWLALGIESGSEVVRDGAKKSFSQDDIRTIVKQIQDADINVMGNFIFGLPDDDMKAMQQTLDLAIELRCEFINFYSAMAYPGSKLYVDANSLGWELPKTWSGYSQHSYDCQPLPTNHVSAADVLAFRDKAFHRYFENVEYLNFVEKKFGFSTRQHIEEMAQTRLRRKIVERETNKIGVQYL</sequence>
<evidence type="ECO:0000259" key="6">
    <source>
        <dbReference type="PROSITE" id="PS51332"/>
    </source>
</evidence>
<dbReference type="InterPro" id="IPR058240">
    <property type="entry name" value="rSAM_sf"/>
</dbReference>
<dbReference type="InterPro" id="IPR007197">
    <property type="entry name" value="rSAM"/>
</dbReference>
<feature type="domain" description="Radical SAM core" evidence="7">
    <location>
        <begin position="209"/>
        <end position="428"/>
    </location>
</feature>
<evidence type="ECO:0000259" key="7">
    <source>
        <dbReference type="PROSITE" id="PS51918"/>
    </source>
</evidence>
<evidence type="ECO:0000256" key="3">
    <source>
        <dbReference type="ARBA" id="ARBA00022723"/>
    </source>
</evidence>
<name>A0A8I0MVZ4_9GAMM</name>
<comment type="cofactor">
    <cofactor evidence="1">
        <name>[4Fe-4S] cluster</name>
        <dbReference type="ChEBI" id="CHEBI:49883"/>
    </cofactor>
</comment>
<dbReference type="PANTHER" id="PTHR43409:SF16">
    <property type="entry name" value="SLR0320 PROTEIN"/>
    <property type="match status" value="1"/>
</dbReference>
<keyword evidence="3" id="KW-0479">Metal-binding</keyword>
<dbReference type="InterPro" id="IPR023404">
    <property type="entry name" value="rSAM_horseshoe"/>
</dbReference>
<dbReference type="Pfam" id="PF02310">
    <property type="entry name" value="B12-binding"/>
    <property type="match status" value="1"/>
</dbReference>
<evidence type="ECO:0000313" key="8">
    <source>
        <dbReference type="EMBL" id="MBE0346880.1"/>
    </source>
</evidence>
<dbReference type="Gene3D" id="3.40.50.280">
    <property type="entry name" value="Cobalamin-binding domain"/>
    <property type="match status" value="1"/>
</dbReference>
<dbReference type="GO" id="GO:0005829">
    <property type="term" value="C:cytosol"/>
    <property type="evidence" value="ECO:0007669"/>
    <property type="project" value="TreeGrafter"/>
</dbReference>
<organism evidence="8 9">
    <name type="scientific">Pseudoalteromonas peptidolytica F12-50-A1</name>
    <dbReference type="NCBI Taxonomy" id="1315280"/>
    <lineage>
        <taxon>Bacteria</taxon>
        <taxon>Pseudomonadati</taxon>
        <taxon>Pseudomonadota</taxon>
        <taxon>Gammaproteobacteria</taxon>
        <taxon>Alteromonadales</taxon>
        <taxon>Pseudoalteromonadaceae</taxon>
        <taxon>Pseudoalteromonas</taxon>
    </lineage>
</organism>
<dbReference type="InterPro" id="IPR051198">
    <property type="entry name" value="BchE-like"/>
</dbReference>
<dbReference type="GO" id="GO:0031419">
    <property type="term" value="F:cobalamin binding"/>
    <property type="evidence" value="ECO:0007669"/>
    <property type="project" value="InterPro"/>
</dbReference>
<evidence type="ECO:0008006" key="10">
    <source>
        <dbReference type="Google" id="ProtNLM"/>
    </source>
</evidence>
<comment type="caution">
    <text evidence="8">The sequence shown here is derived from an EMBL/GenBank/DDBJ whole genome shotgun (WGS) entry which is preliminary data.</text>
</comment>
<keyword evidence="2" id="KW-0949">S-adenosyl-L-methionine</keyword>
<evidence type="ECO:0000256" key="4">
    <source>
        <dbReference type="ARBA" id="ARBA00023004"/>
    </source>
</evidence>
<dbReference type="GO" id="GO:0003824">
    <property type="term" value="F:catalytic activity"/>
    <property type="evidence" value="ECO:0007669"/>
    <property type="project" value="InterPro"/>
</dbReference>
<dbReference type="InterPro" id="IPR034466">
    <property type="entry name" value="Methyltransferase_Class_B"/>
</dbReference>
<dbReference type="SUPFAM" id="SSF102114">
    <property type="entry name" value="Radical SAM enzymes"/>
    <property type="match status" value="1"/>
</dbReference>
<dbReference type="SFLD" id="SFLDS00029">
    <property type="entry name" value="Radical_SAM"/>
    <property type="match status" value="1"/>
</dbReference>
<evidence type="ECO:0000313" key="9">
    <source>
        <dbReference type="Proteomes" id="UP000660708"/>
    </source>
</evidence>
<accession>A0A8I0MVZ4</accession>
<dbReference type="Gene3D" id="3.80.30.20">
    <property type="entry name" value="tm_1862 like domain"/>
    <property type="match status" value="1"/>
</dbReference>
<keyword evidence="4" id="KW-0408">Iron</keyword>
<dbReference type="InterPro" id="IPR006638">
    <property type="entry name" value="Elp3/MiaA/NifB-like_rSAM"/>
</dbReference>
<dbReference type="PROSITE" id="PS51918">
    <property type="entry name" value="RADICAL_SAM"/>
    <property type="match status" value="1"/>
</dbReference>